<dbReference type="InterPro" id="IPR036322">
    <property type="entry name" value="WD40_repeat_dom_sf"/>
</dbReference>
<protein>
    <submittedName>
        <fullName evidence="3">Uncharacterized protein</fullName>
    </submittedName>
</protein>
<dbReference type="PANTHER" id="PTHR45096:SF1">
    <property type="entry name" value="PROTEIN NEDD1"/>
    <property type="match status" value="1"/>
</dbReference>
<dbReference type="SMART" id="SM00320">
    <property type="entry name" value="WD40"/>
    <property type="match status" value="6"/>
</dbReference>
<dbReference type="InterPro" id="IPR044621">
    <property type="entry name" value="NEDD1"/>
</dbReference>
<dbReference type="Proteomes" id="UP000054498">
    <property type="component" value="Unassembled WGS sequence"/>
</dbReference>
<dbReference type="KEGG" id="mng:MNEG_2756"/>
<dbReference type="GO" id="GO:0010968">
    <property type="term" value="P:regulation of microtubule nucleation"/>
    <property type="evidence" value="ECO:0007669"/>
    <property type="project" value="InterPro"/>
</dbReference>
<keyword evidence="1" id="KW-0853">WD repeat</keyword>
<dbReference type="AlphaFoldDB" id="A0A0D2MXY0"/>
<dbReference type="InterPro" id="IPR001680">
    <property type="entry name" value="WD40_rpt"/>
</dbReference>
<evidence type="ECO:0000256" key="2">
    <source>
        <dbReference type="SAM" id="MobiDB-lite"/>
    </source>
</evidence>
<reference evidence="3 4" key="1">
    <citation type="journal article" date="2013" name="BMC Genomics">
        <title>Reconstruction of the lipid metabolism for the microalga Monoraphidium neglectum from its genome sequence reveals characteristics suitable for biofuel production.</title>
        <authorList>
            <person name="Bogen C."/>
            <person name="Al-Dilaimi A."/>
            <person name="Albersmeier A."/>
            <person name="Wichmann J."/>
            <person name="Grundmann M."/>
            <person name="Rupp O."/>
            <person name="Lauersen K.J."/>
            <person name="Blifernez-Klassen O."/>
            <person name="Kalinowski J."/>
            <person name="Goesmann A."/>
            <person name="Mussgnug J.H."/>
            <person name="Kruse O."/>
        </authorList>
    </citation>
    <scope>NUCLEOTIDE SEQUENCE [LARGE SCALE GENOMIC DNA]</scope>
    <source>
        <strain evidence="3 4">SAG 48.87</strain>
    </source>
</reference>
<dbReference type="STRING" id="145388.A0A0D2MXY0"/>
<dbReference type="Pfam" id="PF00400">
    <property type="entry name" value="WD40"/>
    <property type="match status" value="1"/>
</dbReference>
<feature type="region of interest" description="Disordered" evidence="2">
    <location>
        <begin position="390"/>
        <end position="449"/>
    </location>
</feature>
<dbReference type="PROSITE" id="PS50082">
    <property type="entry name" value="WD_REPEATS_2"/>
    <property type="match status" value="1"/>
</dbReference>
<evidence type="ECO:0000256" key="1">
    <source>
        <dbReference type="PROSITE-ProRule" id="PRU00221"/>
    </source>
</evidence>
<dbReference type="OrthoDB" id="756313at2759"/>
<organism evidence="3 4">
    <name type="scientific">Monoraphidium neglectum</name>
    <dbReference type="NCBI Taxonomy" id="145388"/>
    <lineage>
        <taxon>Eukaryota</taxon>
        <taxon>Viridiplantae</taxon>
        <taxon>Chlorophyta</taxon>
        <taxon>core chlorophytes</taxon>
        <taxon>Chlorophyceae</taxon>
        <taxon>CS clade</taxon>
        <taxon>Sphaeropleales</taxon>
        <taxon>Selenastraceae</taxon>
        <taxon>Monoraphidium</taxon>
    </lineage>
</organism>
<keyword evidence="4" id="KW-1185">Reference proteome</keyword>
<dbReference type="SUPFAM" id="SSF50978">
    <property type="entry name" value="WD40 repeat-like"/>
    <property type="match status" value="1"/>
</dbReference>
<dbReference type="EMBL" id="KK100541">
    <property type="protein sequence ID" value="KIZ05202.1"/>
    <property type="molecule type" value="Genomic_DNA"/>
</dbReference>
<dbReference type="GO" id="GO:0140496">
    <property type="term" value="F:gamma-tubulin complex binding"/>
    <property type="evidence" value="ECO:0007669"/>
    <property type="project" value="InterPro"/>
</dbReference>
<proteinExistence type="predicted"/>
<name>A0A0D2MXY0_9CHLO</name>
<dbReference type="GeneID" id="25735634"/>
<evidence type="ECO:0000313" key="3">
    <source>
        <dbReference type="EMBL" id="KIZ05202.1"/>
    </source>
</evidence>
<feature type="repeat" description="WD" evidence="1">
    <location>
        <begin position="124"/>
        <end position="165"/>
    </location>
</feature>
<dbReference type="Gene3D" id="2.130.10.10">
    <property type="entry name" value="YVTN repeat-like/Quinoprotein amine dehydrogenase"/>
    <property type="match status" value="2"/>
</dbReference>
<evidence type="ECO:0000313" key="4">
    <source>
        <dbReference type="Proteomes" id="UP000054498"/>
    </source>
</evidence>
<dbReference type="RefSeq" id="XP_013904221.1">
    <property type="nucleotide sequence ID" value="XM_014048767.1"/>
</dbReference>
<dbReference type="InterPro" id="IPR015943">
    <property type="entry name" value="WD40/YVTN_repeat-like_dom_sf"/>
</dbReference>
<gene>
    <name evidence="3" type="ORF">MNEG_2756</name>
</gene>
<feature type="region of interest" description="Disordered" evidence="2">
    <location>
        <begin position="497"/>
        <end position="561"/>
    </location>
</feature>
<sequence>MAAGPEAWNTSELLAACCGAAVQVWAPLSADPRRDVAIDEAAGVSALDWSGNNKVLAVAGDKAQITMVGGGKVIGYVPEVPEASLSGVTAMRFSADSKRLAIGCTNRALHIRDLRSQGAGNKCIIDHKAPVAALAISPDDSLLVSSSAGGQVMLHDFKTGAKLASLAHDGAARSAALQFCASDADRLATASDDGGVAVWSVAARAARHELRRLHRGGATGVRFAPDSPHVLYSCGKDGRLLVLDTRQPTQQQQETLAAQASQPLTCLDARFDARSLAVGTSGGAVLVFDLRRPGQEVGSRSFGDAAGPVACVRWQHAPHAGSKHKAAAAASAGGAAISGAPGRLTAAAAPAAAAAALSAQGGRGDAILAARGAPAAAAGAFGPHAPAAAAAGRSVTPEPARGVSPEPSAVSGFSLDGFTRAVSPVRLSDPDTRTPTGPNTAGAGAAAAATPGDSFASGVGAFMVTPGVGVTRGLAAAQGLAAADGTPISRIAQFAASDPQLPPPRPQQPVLGAAGGSRGERAALDTQNRPAADAAPPPPGGAKAGPPAGAGGARHGGVAAQAAAGVTPRGYAGSRQQAGSGVAARAAAITNAAGGGLGSRAASAASSAAVEAAAVAALEGAAGAASARAAQEAGAAAAAAGPGAGVDGVFAGPGAGMMLREDVFRAYIDQQTAAVRQDVRSLHLEVLQQFHQAQMDLMSVVEGLAQRQEAIVQRLEALGRQVQEAADSRGAGGLQSGGGGVGISMAWL</sequence>
<accession>A0A0D2MXY0</accession>
<dbReference type="PANTHER" id="PTHR45096">
    <property type="entry name" value="PROTEIN NEDD1"/>
    <property type="match status" value="1"/>
</dbReference>
<feature type="compositionally biased region" description="Low complexity" evidence="2">
    <location>
        <begin position="434"/>
        <end position="449"/>
    </location>
</feature>